<sequence length="127" mass="15000">MYQNLKNKLLEGFQKEDNLNITVDNNIFTMKYDVDSYITNASTTIEFRFKKEMLLYAGVTVSGEETTEKQYHYKKNYKVKQARTFTFPMADLDQEIQKLSKVLGTPIETINCQCDQCKYFLKTLKKY</sequence>
<protein>
    <submittedName>
        <fullName evidence="1">Uncharacterized protein</fullName>
    </submittedName>
</protein>
<dbReference type="Proteomes" id="UP001195571">
    <property type="component" value="Unassembled WGS sequence"/>
</dbReference>
<dbReference type="RefSeq" id="WP_203552157.1">
    <property type="nucleotide sequence ID" value="NZ_JACAOD020000005.1"/>
</dbReference>
<evidence type="ECO:0000313" key="1">
    <source>
        <dbReference type="EMBL" id="MBP5835894.1"/>
    </source>
</evidence>
<accession>A0ABS5CY32</accession>
<keyword evidence="2" id="KW-1185">Reference proteome</keyword>
<evidence type="ECO:0000313" key="2">
    <source>
        <dbReference type="Proteomes" id="UP001195571"/>
    </source>
</evidence>
<proteinExistence type="predicted"/>
<reference evidence="1" key="1">
    <citation type="submission" date="2021-04" db="EMBL/GenBank/DDBJ databases">
        <title>Genomic features of Candidatus Phytoplasma meliae isolate ChTYXIII (1SrXIII-G).</title>
        <authorList>
            <person name="Fernandez F.D."/>
            <person name="Conci L.R."/>
        </authorList>
    </citation>
    <scope>NUCLEOTIDE SEQUENCE [LARGE SCALE GENOMIC DNA]</scope>
    <source>
        <strain evidence="1">ChTYXIII-Mo</strain>
    </source>
</reference>
<dbReference type="EMBL" id="JACAOD020000005">
    <property type="protein sequence ID" value="MBP5835894.1"/>
    <property type="molecule type" value="Genomic_DNA"/>
</dbReference>
<gene>
    <name evidence="1" type="ORF">CHTY_001475</name>
</gene>
<name>A0ABS5CY32_9MOLU</name>
<organism evidence="1 2">
    <name type="scientific">Candidatus Phytoplasma meliae</name>
    <dbReference type="NCBI Taxonomy" id="1848402"/>
    <lineage>
        <taxon>Bacteria</taxon>
        <taxon>Bacillati</taxon>
        <taxon>Mycoplasmatota</taxon>
        <taxon>Mollicutes</taxon>
        <taxon>Acholeplasmatales</taxon>
        <taxon>Acholeplasmataceae</taxon>
        <taxon>Candidatus Phytoplasma</taxon>
        <taxon>16SrXIII (Mexican periwinkle virescence group)</taxon>
    </lineage>
</organism>
<comment type="caution">
    <text evidence="1">The sequence shown here is derived from an EMBL/GenBank/DDBJ whole genome shotgun (WGS) entry which is preliminary data.</text>
</comment>